<proteinExistence type="predicted"/>
<accession>A0A6P1NYJ8</accession>
<protein>
    <submittedName>
        <fullName evidence="2">Glycosyltransferase</fullName>
    </submittedName>
</protein>
<dbReference type="InterPro" id="IPR050834">
    <property type="entry name" value="Glycosyltransf_2"/>
</dbReference>
<feature type="domain" description="Glycosyltransferase 2-like" evidence="1">
    <location>
        <begin position="7"/>
        <end position="179"/>
    </location>
</feature>
<evidence type="ECO:0000313" key="3">
    <source>
        <dbReference type="Proteomes" id="UP000464214"/>
    </source>
</evidence>
<name>A0A6P1NYJ8_9BACT</name>
<dbReference type="RefSeq" id="WP_160690581.1">
    <property type="nucleotide sequence ID" value="NZ_CP047897.1"/>
</dbReference>
<keyword evidence="3" id="KW-1185">Reference proteome</keyword>
<dbReference type="InterPro" id="IPR001173">
    <property type="entry name" value="Glyco_trans_2-like"/>
</dbReference>
<dbReference type="Proteomes" id="UP000464214">
    <property type="component" value="Chromosome"/>
</dbReference>
<gene>
    <name evidence="2" type="ORF">GU926_07580</name>
</gene>
<sequence length="322" mass="37221">MTLPLVSIICLCYNHARFLRQALDSVLAQTYPQIEVIIVDDLSQDDSVAIIEEYVARYPHIQFIQHTQNQGNCRSFNEAFAISKGEFIIDFATDDVLHPERVAKQVAAFQSLPSQVGVIYTDAELIDEQSNSLGKFYQRSANGQLKPFPAQGDVFADVLGRYFICPPTMMVRRAVLEELGGYDSSLAYEDFDFWVRSARHWRYHFLDQVLCQRRMHAASLSRQVYTVGDRQLQSTIQIIQKARLLIQTPAERQALVNRIKYEARHAYFTGNYPEAMVLLNVLEEEGGTSGPYRLLTWLTQKRVPLQFLRRWYYQWRYEGTAA</sequence>
<dbReference type="Gene3D" id="3.90.550.10">
    <property type="entry name" value="Spore Coat Polysaccharide Biosynthesis Protein SpsA, Chain A"/>
    <property type="match status" value="1"/>
</dbReference>
<dbReference type="InterPro" id="IPR029044">
    <property type="entry name" value="Nucleotide-diphossugar_trans"/>
</dbReference>
<dbReference type="SUPFAM" id="SSF53448">
    <property type="entry name" value="Nucleotide-diphospho-sugar transferases"/>
    <property type="match status" value="1"/>
</dbReference>
<keyword evidence="2" id="KW-0808">Transferase</keyword>
<dbReference type="PANTHER" id="PTHR43685:SF11">
    <property type="entry name" value="GLYCOSYLTRANSFERASE TAGX-RELATED"/>
    <property type="match status" value="1"/>
</dbReference>
<evidence type="ECO:0000259" key="1">
    <source>
        <dbReference type="Pfam" id="PF00535"/>
    </source>
</evidence>
<dbReference type="Pfam" id="PF00535">
    <property type="entry name" value="Glycos_transf_2"/>
    <property type="match status" value="1"/>
</dbReference>
<organism evidence="2 3">
    <name type="scientific">Nibribacter ruber</name>
    <dbReference type="NCBI Taxonomy" id="2698458"/>
    <lineage>
        <taxon>Bacteria</taxon>
        <taxon>Pseudomonadati</taxon>
        <taxon>Bacteroidota</taxon>
        <taxon>Cytophagia</taxon>
        <taxon>Cytophagales</taxon>
        <taxon>Hymenobacteraceae</taxon>
        <taxon>Nibribacter</taxon>
    </lineage>
</organism>
<reference evidence="2 3" key="1">
    <citation type="submission" date="2020-01" db="EMBL/GenBank/DDBJ databases">
        <authorList>
            <person name="Kim M."/>
        </authorList>
    </citation>
    <scope>NUCLEOTIDE SEQUENCE [LARGE SCALE GENOMIC DNA]</scope>
    <source>
        <strain evidence="2 3">BT10</strain>
    </source>
</reference>
<dbReference type="KEGG" id="nib:GU926_07580"/>
<dbReference type="EMBL" id="CP047897">
    <property type="protein sequence ID" value="QHL87299.1"/>
    <property type="molecule type" value="Genomic_DNA"/>
</dbReference>
<dbReference type="AlphaFoldDB" id="A0A6P1NYJ8"/>
<dbReference type="GO" id="GO:0016740">
    <property type="term" value="F:transferase activity"/>
    <property type="evidence" value="ECO:0007669"/>
    <property type="project" value="UniProtKB-KW"/>
</dbReference>
<dbReference type="PANTHER" id="PTHR43685">
    <property type="entry name" value="GLYCOSYLTRANSFERASE"/>
    <property type="match status" value="1"/>
</dbReference>
<evidence type="ECO:0000313" key="2">
    <source>
        <dbReference type="EMBL" id="QHL87299.1"/>
    </source>
</evidence>